<comment type="similarity">
    <text evidence="1">Belongs to the IAP family.</text>
</comment>
<evidence type="ECO:0000256" key="6">
    <source>
        <dbReference type="SAM" id="MobiDB-lite"/>
    </source>
</evidence>
<dbReference type="SMART" id="SM00238">
    <property type="entry name" value="BIR"/>
    <property type="match status" value="3"/>
</dbReference>
<reference evidence="9" key="1">
    <citation type="journal article" date="2010" name="Nature">
        <title>The Amphimedon queenslandica genome and the evolution of animal complexity.</title>
        <authorList>
            <person name="Srivastava M."/>
            <person name="Simakov O."/>
            <person name="Chapman J."/>
            <person name="Fahey B."/>
            <person name="Gauthier M.E."/>
            <person name="Mitros T."/>
            <person name="Richards G.S."/>
            <person name="Conaco C."/>
            <person name="Dacre M."/>
            <person name="Hellsten U."/>
            <person name="Larroux C."/>
            <person name="Putnam N.H."/>
            <person name="Stanke M."/>
            <person name="Adamska M."/>
            <person name="Darling A."/>
            <person name="Degnan S.M."/>
            <person name="Oakley T.H."/>
            <person name="Plachetzki D.C."/>
            <person name="Zhai Y."/>
            <person name="Adamski M."/>
            <person name="Calcino A."/>
            <person name="Cummins S.F."/>
            <person name="Goodstein D.M."/>
            <person name="Harris C."/>
            <person name="Jackson D.J."/>
            <person name="Leys S.P."/>
            <person name="Shu S."/>
            <person name="Woodcroft B.J."/>
            <person name="Vervoort M."/>
            <person name="Kosik K.S."/>
            <person name="Manning G."/>
            <person name="Degnan B.M."/>
            <person name="Rokhsar D.S."/>
        </authorList>
    </citation>
    <scope>NUCLEOTIDE SEQUENCE [LARGE SCALE GENOMIC DNA]</scope>
</reference>
<dbReference type="PANTHER" id="PTHR10044:SF139">
    <property type="entry name" value="DEATH-ASSOCIATED INHIBITOR OF APOPTOSIS 2"/>
    <property type="match status" value="1"/>
</dbReference>
<keyword evidence="2" id="KW-0479">Metal-binding</keyword>
<organism evidence="8">
    <name type="scientific">Amphimedon queenslandica</name>
    <name type="common">Sponge</name>
    <dbReference type="NCBI Taxonomy" id="400682"/>
    <lineage>
        <taxon>Eukaryota</taxon>
        <taxon>Metazoa</taxon>
        <taxon>Porifera</taxon>
        <taxon>Demospongiae</taxon>
        <taxon>Heteroscleromorpha</taxon>
        <taxon>Haplosclerida</taxon>
        <taxon>Niphatidae</taxon>
        <taxon>Amphimedon</taxon>
    </lineage>
</organism>
<feature type="compositionally biased region" description="Basic and acidic residues" evidence="6">
    <location>
        <begin position="112"/>
        <end position="121"/>
    </location>
</feature>
<dbReference type="InterPro" id="IPR050784">
    <property type="entry name" value="IAP"/>
</dbReference>
<sequence length="553" mass="63761">MDTMLQPKGSFDAGQFSRNDFFEYLETFDTVATDGFEDEYHRDGRGRDGKVANPYSSKRDQLVGVQQPRYTGQGHHGYGRRDEMVTPTSGIIPHYYDKPKKQAYQRSVSENRASRSKERSHSKERKRSVSPQITRKSITEPTTTSEVHVVQKRKDLKKHNKREHRFDYQSFDVRVESFYLKPSWAKDERLIAALASHGFCFTGHEDIVECHVCRVRIESWSIHDDILWRHLESEPNCQFIREQYQFSIEELCSIKFAAYKSLKNRESSFKYWPIPRVIGVLELVEAGWYYTGKDDITQCFTCGCRNEEWKKGDDPFTVHGKLSKNCSFLMEAMKHKSSSKLVIDFSKEESRRQSFKHYPKTSKVPIDDLVKSGFHLLSLDPAVKVKCYSCDLVADIEWMDGKGPAGIHIKMSPDCPVAQENEDTASLPAPIMTRRQLQNKYLYKSRGDSKEKVQESLPALILCKSSNPHTPPTPYSLPNMHHTPSPTLTHELTRSQSLPEEEDKLCVVCLDNTKQYAIVPCGHLCVCHDCSQHLLLCPICRIKKEDILRIYNS</sequence>
<dbReference type="KEGG" id="aqu:105314113"/>
<feature type="domain" description="RING-type" evidence="7">
    <location>
        <begin position="506"/>
        <end position="541"/>
    </location>
</feature>
<feature type="region of interest" description="Disordered" evidence="6">
    <location>
        <begin position="38"/>
        <end position="158"/>
    </location>
</feature>
<dbReference type="Pfam" id="PF00653">
    <property type="entry name" value="BIR"/>
    <property type="match status" value="3"/>
</dbReference>
<evidence type="ECO:0000256" key="3">
    <source>
        <dbReference type="ARBA" id="ARBA00022771"/>
    </source>
</evidence>
<dbReference type="OrthoDB" id="774873at2759"/>
<reference evidence="8" key="2">
    <citation type="submission" date="2017-05" db="UniProtKB">
        <authorList>
            <consortium name="EnsemblMetazoa"/>
        </authorList>
    </citation>
    <scope>IDENTIFICATION</scope>
</reference>
<keyword evidence="3 5" id="KW-0863">Zinc-finger</keyword>
<dbReference type="PROSITE" id="PS50143">
    <property type="entry name" value="BIR_REPEAT_2"/>
    <property type="match status" value="3"/>
</dbReference>
<keyword evidence="9" id="KW-1185">Reference proteome</keyword>
<dbReference type="STRING" id="400682.A0A1X7U0M0"/>
<evidence type="ECO:0000256" key="5">
    <source>
        <dbReference type="PROSITE-ProRule" id="PRU00175"/>
    </source>
</evidence>
<dbReference type="InterPro" id="IPR013083">
    <property type="entry name" value="Znf_RING/FYVE/PHD"/>
</dbReference>
<accession>A0A1X7U0M0</accession>
<evidence type="ECO:0000256" key="4">
    <source>
        <dbReference type="ARBA" id="ARBA00022833"/>
    </source>
</evidence>
<evidence type="ECO:0000313" key="8">
    <source>
        <dbReference type="EnsemblMetazoa" id="Aqu2.1.21023_001"/>
    </source>
</evidence>
<dbReference type="InterPro" id="IPR001841">
    <property type="entry name" value="Znf_RING"/>
</dbReference>
<proteinExistence type="inferred from homology"/>
<keyword evidence="4" id="KW-0862">Zinc</keyword>
<feature type="region of interest" description="Disordered" evidence="6">
    <location>
        <begin position="467"/>
        <end position="489"/>
    </location>
</feature>
<dbReference type="AlphaFoldDB" id="A0A1X7U0M0"/>
<feature type="compositionally biased region" description="Basic and acidic residues" evidence="6">
    <location>
        <begin position="38"/>
        <end position="50"/>
    </location>
</feature>
<name>A0A1X7U0M0_AMPQE</name>
<dbReference type="GO" id="GO:0008270">
    <property type="term" value="F:zinc ion binding"/>
    <property type="evidence" value="ECO:0007669"/>
    <property type="project" value="UniProtKB-KW"/>
</dbReference>
<evidence type="ECO:0000256" key="2">
    <source>
        <dbReference type="ARBA" id="ARBA00022723"/>
    </source>
</evidence>
<dbReference type="Gene3D" id="1.10.1170.10">
    <property type="entry name" value="Inhibitor Of Apoptosis Protein (2mihbC-IAP-1), Chain A"/>
    <property type="match status" value="3"/>
</dbReference>
<dbReference type="EnsemblMetazoa" id="XM_011408079.2">
    <property type="protein sequence ID" value="XP_011406381.1"/>
    <property type="gene ID" value="LOC105314113"/>
</dbReference>
<dbReference type="OMA" id="WCKGVIA"/>
<dbReference type="FunFam" id="1.10.1170.10:FF:000002">
    <property type="entry name" value="Baculoviral IAP repeat containing 7"/>
    <property type="match status" value="1"/>
</dbReference>
<dbReference type="InterPro" id="IPR001370">
    <property type="entry name" value="BIR_rpt"/>
</dbReference>
<dbReference type="CDD" id="cd00022">
    <property type="entry name" value="BIR"/>
    <property type="match status" value="1"/>
</dbReference>
<dbReference type="Pfam" id="PF13920">
    <property type="entry name" value="zf-C3HC4_3"/>
    <property type="match status" value="1"/>
</dbReference>
<gene>
    <name evidence="8" type="primary">105314113</name>
</gene>
<dbReference type="Proteomes" id="UP000007879">
    <property type="component" value="Unassembled WGS sequence"/>
</dbReference>
<dbReference type="eggNOG" id="KOG1101">
    <property type="taxonomic scope" value="Eukaryota"/>
</dbReference>
<dbReference type="FunCoup" id="A0A1X7U0M0">
    <property type="interactions" value="526"/>
</dbReference>
<dbReference type="SUPFAM" id="SSF57924">
    <property type="entry name" value="Inhibitor of apoptosis (IAP) repeat"/>
    <property type="match status" value="3"/>
</dbReference>
<dbReference type="PROSITE" id="PS50089">
    <property type="entry name" value="ZF_RING_2"/>
    <property type="match status" value="1"/>
</dbReference>
<dbReference type="Gene3D" id="3.30.40.10">
    <property type="entry name" value="Zinc/RING finger domain, C3HC4 (zinc finger)"/>
    <property type="match status" value="1"/>
</dbReference>
<evidence type="ECO:0000259" key="7">
    <source>
        <dbReference type="PROSITE" id="PS50089"/>
    </source>
</evidence>
<evidence type="ECO:0000256" key="1">
    <source>
        <dbReference type="ARBA" id="ARBA00006672"/>
    </source>
</evidence>
<dbReference type="PANTHER" id="PTHR10044">
    <property type="entry name" value="INHIBITOR OF APOPTOSIS"/>
    <property type="match status" value="1"/>
</dbReference>
<dbReference type="EnsemblMetazoa" id="Aqu2.1.21023_001">
    <property type="protein sequence ID" value="Aqu2.1.21023_001"/>
    <property type="gene ID" value="Aqu2.1.21023"/>
</dbReference>
<dbReference type="InParanoid" id="A0A1X7U0M0"/>
<feature type="compositionally biased region" description="Polar residues" evidence="6">
    <location>
        <begin position="129"/>
        <end position="146"/>
    </location>
</feature>
<evidence type="ECO:0000313" key="9">
    <source>
        <dbReference type="Proteomes" id="UP000007879"/>
    </source>
</evidence>
<protein>
    <recommendedName>
        <fullName evidence="7">RING-type domain-containing protein</fullName>
    </recommendedName>
</protein>